<sequence length="936" mass="99927">MTTFLGFVDFRMGWLSKAKSFTRGVGDVFYPERQRMDSFEKAFHVIRLGVERVLDGATAHPDIVVSRGGGMSREGRKEVESALEVMAASLLAEGEDECPTECLDYCESQAVLDTVLGLLSHSVPDSVLCLVSALVGSLVTRLRPQEQAQGKSVDIHGHTVILRGVRLYFDRVCSMQTSGAGSVDPSETRPLGLSGPVLLSCVSVASTLAVALPRPQGLGVFSPCVPSVLAFLTLLIGRDGLSTQQEPLERACDHARLSFLTMCRCLPTDSAYTDTDADTAPGLLDRAASLVLAGLLRLLMHLPLSSVDHPDFLGRDRPKVGRQAPTSDPATLGGVWQRVKGRVVYVSHFLAGLEGTVCLDLGCRMQDRLVGEVLEPYVDNVLTSLTPFGLVSFQGQTETLVEVQRVSASSRGPMCSVLYTLQGLVSVARGTPLLSVLETWLLGRHDSETGSRTVGGGGQPTWLVSATLTGPASSSELPCAFARETVSPRSVTNGSIAVSIPHDSERPPSLPAVCVFVCSCIRHGALDVSAAGVSLAATLLETVTQTPEVPSQGLLRPRHPSRPERQRERHREDAQSEVERAEVERICAPVISMVPRILHHPYLHDVYGEGYAPVQSFLDAPGLRAPMTRAPDTDPDTPLPVLTDFFSSMQRSLPEGGGHGEGGVGYDASLTLQGLYPPGERACRAVALDLACAAGRVDTQCLGVDTMSQGDTHPDTEAETKAETDLDPFGGAEGQTEAGHVSPEGGSVCEAEAEDRDGGAHAPLGVSMHPLFHLALLAVEALFASDIDYDECAVGGWYWTPFLAAFTASRYVSALVRVPSPPLVRALIRDTASGLTPCLHLPSLLDVLCMALQRGEPVSAVELLYDRAADGVLGGGGSPGFQLLKRLAGEEGRRTVGGGKERRFQHRCGIRVRVVLEETMADIEAVRMCLGRMATE</sequence>
<name>A0A9K3CNX0_9EUKA</name>
<feature type="region of interest" description="Disordered" evidence="1">
    <location>
        <begin position="706"/>
        <end position="746"/>
    </location>
</feature>
<feature type="compositionally biased region" description="Basic and acidic residues" evidence="1">
    <location>
        <begin position="561"/>
        <end position="577"/>
    </location>
</feature>
<evidence type="ECO:0000313" key="3">
    <source>
        <dbReference type="Proteomes" id="UP000265618"/>
    </source>
</evidence>
<accession>A0A9K3CNX0</accession>
<organism evidence="2 3">
    <name type="scientific">Kipferlia bialata</name>
    <dbReference type="NCBI Taxonomy" id="797122"/>
    <lineage>
        <taxon>Eukaryota</taxon>
        <taxon>Metamonada</taxon>
        <taxon>Carpediemonas-like organisms</taxon>
        <taxon>Kipferlia</taxon>
    </lineage>
</organism>
<dbReference type="Proteomes" id="UP000265618">
    <property type="component" value="Unassembled WGS sequence"/>
</dbReference>
<comment type="caution">
    <text evidence="2">The sequence shown here is derived from an EMBL/GenBank/DDBJ whole genome shotgun (WGS) entry which is preliminary data.</text>
</comment>
<dbReference type="AlphaFoldDB" id="A0A9K3CNX0"/>
<evidence type="ECO:0000313" key="2">
    <source>
        <dbReference type="EMBL" id="GIQ79553.1"/>
    </source>
</evidence>
<proteinExistence type="predicted"/>
<protein>
    <submittedName>
        <fullName evidence="2">Uncharacterized protein</fullName>
    </submittedName>
</protein>
<dbReference type="EMBL" id="BDIP01000021">
    <property type="protein sequence ID" value="GIQ79553.1"/>
    <property type="molecule type" value="Genomic_DNA"/>
</dbReference>
<feature type="compositionally biased region" description="Basic and acidic residues" evidence="1">
    <location>
        <begin position="712"/>
        <end position="724"/>
    </location>
</feature>
<reference evidence="2 3" key="1">
    <citation type="journal article" date="2018" name="PLoS ONE">
        <title>The draft genome of Kipferlia bialata reveals reductive genome evolution in fornicate parasites.</title>
        <authorList>
            <person name="Tanifuji G."/>
            <person name="Takabayashi S."/>
            <person name="Kume K."/>
            <person name="Takagi M."/>
            <person name="Nakayama T."/>
            <person name="Kamikawa R."/>
            <person name="Inagaki Y."/>
            <person name="Hashimoto T."/>
        </authorList>
    </citation>
    <scope>NUCLEOTIDE SEQUENCE [LARGE SCALE GENOMIC DNA]</scope>
    <source>
        <strain evidence="2">NY0173</strain>
    </source>
</reference>
<feature type="region of interest" description="Disordered" evidence="1">
    <location>
        <begin position="546"/>
        <end position="577"/>
    </location>
</feature>
<keyword evidence="3" id="KW-1185">Reference proteome</keyword>
<gene>
    <name evidence="2" type="ORF">KIPB_000212</name>
</gene>
<evidence type="ECO:0000256" key="1">
    <source>
        <dbReference type="SAM" id="MobiDB-lite"/>
    </source>
</evidence>